<evidence type="ECO:0000256" key="1">
    <source>
        <dbReference type="ARBA" id="ARBA00022527"/>
    </source>
</evidence>
<name>A0A834YDD5_TETSI</name>
<proteinExistence type="predicted"/>
<feature type="domain" description="Protein kinase" evidence="6">
    <location>
        <begin position="1"/>
        <end position="110"/>
    </location>
</feature>
<dbReference type="InterPro" id="IPR011009">
    <property type="entry name" value="Kinase-like_dom_sf"/>
</dbReference>
<keyword evidence="1" id="KW-0723">Serine/threonine-protein kinase</keyword>
<dbReference type="GO" id="GO:0005524">
    <property type="term" value="F:ATP binding"/>
    <property type="evidence" value="ECO:0007669"/>
    <property type="project" value="UniProtKB-KW"/>
</dbReference>
<evidence type="ECO:0000256" key="2">
    <source>
        <dbReference type="ARBA" id="ARBA00022679"/>
    </source>
</evidence>
<reference evidence="7 8" key="1">
    <citation type="submission" date="2020-04" db="EMBL/GenBank/DDBJ databases">
        <title>Plant Genome Project.</title>
        <authorList>
            <person name="Zhang R.-G."/>
        </authorList>
    </citation>
    <scope>NUCLEOTIDE SEQUENCE [LARGE SCALE GENOMIC DNA]</scope>
    <source>
        <strain evidence="7">YNK0</strain>
        <tissue evidence="7">Leaf</tissue>
    </source>
</reference>
<evidence type="ECO:0000256" key="5">
    <source>
        <dbReference type="ARBA" id="ARBA00022840"/>
    </source>
</evidence>
<dbReference type="Gene3D" id="1.10.510.10">
    <property type="entry name" value="Transferase(Phosphotransferase) domain 1"/>
    <property type="match status" value="1"/>
</dbReference>
<dbReference type="OrthoDB" id="193931at2759"/>
<keyword evidence="8" id="KW-1185">Reference proteome</keyword>
<keyword evidence="5" id="KW-0067">ATP-binding</keyword>
<evidence type="ECO:0000313" key="8">
    <source>
        <dbReference type="Proteomes" id="UP000655225"/>
    </source>
</evidence>
<organism evidence="7 8">
    <name type="scientific">Tetracentron sinense</name>
    <name type="common">Spur-leaf</name>
    <dbReference type="NCBI Taxonomy" id="13715"/>
    <lineage>
        <taxon>Eukaryota</taxon>
        <taxon>Viridiplantae</taxon>
        <taxon>Streptophyta</taxon>
        <taxon>Embryophyta</taxon>
        <taxon>Tracheophyta</taxon>
        <taxon>Spermatophyta</taxon>
        <taxon>Magnoliopsida</taxon>
        <taxon>Trochodendrales</taxon>
        <taxon>Trochodendraceae</taxon>
        <taxon>Tetracentron</taxon>
    </lineage>
</organism>
<dbReference type="GO" id="GO:0007165">
    <property type="term" value="P:signal transduction"/>
    <property type="evidence" value="ECO:0007669"/>
    <property type="project" value="TreeGrafter"/>
</dbReference>
<dbReference type="PANTHER" id="PTHR43895">
    <property type="entry name" value="CALCIUM/CALMODULIN-DEPENDENT PROTEIN KINASE KINASE-RELATED"/>
    <property type="match status" value="1"/>
</dbReference>
<accession>A0A834YDD5</accession>
<protein>
    <recommendedName>
        <fullName evidence="6">Protein kinase domain-containing protein</fullName>
    </recommendedName>
</protein>
<dbReference type="PANTHER" id="PTHR43895:SF28">
    <property type="entry name" value="CBL-INTERACTING SERINE_THREONINE-PROTEIN KINASE 15"/>
    <property type="match status" value="1"/>
</dbReference>
<dbReference type="SUPFAM" id="SSF56112">
    <property type="entry name" value="Protein kinase-like (PK-like)"/>
    <property type="match status" value="1"/>
</dbReference>
<evidence type="ECO:0000256" key="4">
    <source>
        <dbReference type="ARBA" id="ARBA00022777"/>
    </source>
</evidence>
<dbReference type="AlphaFoldDB" id="A0A834YDD5"/>
<dbReference type="EMBL" id="JABCRI010000024">
    <property type="protein sequence ID" value="KAF8377430.1"/>
    <property type="molecule type" value="Genomic_DNA"/>
</dbReference>
<dbReference type="PROSITE" id="PS50011">
    <property type="entry name" value="PROTEIN_KINASE_DOM"/>
    <property type="match status" value="1"/>
</dbReference>
<keyword evidence="2" id="KW-0808">Transferase</keyword>
<gene>
    <name evidence="7" type="ORF">HHK36_030807</name>
</gene>
<comment type="caution">
    <text evidence="7">The sequence shown here is derived from an EMBL/GenBank/DDBJ whole genome shotgun (WGS) entry which is preliminary data.</text>
</comment>
<dbReference type="Proteomes" id="UP000655225">
    <property type="component" value="Unassembled WGS sequence"/>
</dbReference>
<dbReference type="OMA" id="VTHSHIV"/>
<evidence type="ECO:0000256" key="3">
    <source>
        <dbReference type="ARBA" id="ARBA00022741"/>
    </source>
</evidence>
<dbReference type="GO" id="GO:0004674">
    <property type="term" value="F:protein serine/threonine kinase activity"/>
    <property type="evidence" value="ECO:0007669"/>
    <property type="project" value="UniProtKB-KW"/>
</dbReference>
<keyword evidence="3" id="KW-0547">Nucleotide-binding</keyword>
<evidence type="ECO:0000259" key="6">
    <source>
        <dbReference type="PROSITE" id="PS50011"/>
    </source>
</evidence>
<keyword evidence="4" id="KW-0418">Kinase</keyword>
<dbReference type="InterPro" id="IPR000719">
    <property type="entry name" value="Prot_kinase_dom"/>
</dbReference>
<dbReference type="Pfam" id="PF00069">
    <property type="entry name" value="Pkinase"/>
    <property type="match status" value="1"/>
</dbReference>
<evidence type="ECO:0000313" key="7">
    <source>
        <dbReference type="EMBL" id="KAF8377430.1"/>
    </source>
</evidence>
<sequence>MRLVTHSHIVQLYKVMATKTKIYFVIEYAKGGEQFNKVAKGKLKEDAAGKYFQQLISAVACQFLPQLNALSESKRQDGLLHTTCATPAYVAPEVISRTVMGPTPTFGLAG</sequence>